<feature type="chain" id="PRO_5040136071" evidence="1">
    <location>
        <begin position="19"/>
        <end position="156"/>
    </location>
</feature>
<feature type="signal peptide" evidence="1">
    <location>
        <begin position="1"/>
        <end position="18"/>
    </location>
</feature>
<dbReference type="Gene3D" id="1.10.238.20">
    <property type="entry name" value="Pheromone/general odorant binding protein domain"/>
    <property type="match status" value="1"/>
</dbReference>
<dbReference type="EMBL" id="OU900108">
    <property type="protein sequence ID" value="CAG9858003.1"/>
    <property type="molecule type" value="Genomic_DNA"/>
</dbReference>
<protein>
    <submittedName>
        <fullName evidence="2">Uncharacterized protein</fullName>
    </submittedName>
</protein>
<sequence length="156" mass="18005">MRSIQIVILSIFISTVRSMTLRERLATTMIECEDESKIESDELVAIYEGNVPYTKASLEFLYCFGWKMGFELTNANSQRLANIIEKLGLYKGDVAGYVNKCLKDIDNSFDGRENVYTMLSCLIADYYKEKLKLTKQENVPRDPREQALDEVDYLNK</sequence>
<dbReference type="CDD" id="cd23992">
    <property type="entry name" value="PBP_GOBP"/>
    <property type="match status" value="1"/>
</dbReference>
<organism evidence="2 3">
    <name type="scientific">Phyllotreta striolata</name>
    <name type="common">Striped flea beetle</name>
    <name type="synonym">Crioceris striolata</name>
    <dbReference type="NCBI Taxonomy" id="444603"/>
    <lineage>
        <taxon>Eukaryota</taxon>
        <taxon>Metazoa</taxon>
        <taxon>Ecdysozoa</taxon>
        <taxon>Arthropoda</taxon>
        <taxon>Hexapoda</taxon>
        <taxon>Insecta</taxon>
        <taxon>Pterygota</taxon>
        <taxon>Neoptera</taxon>
        <taxon>Endopterygota</taxon>
        <taxon>Coleoptera</taxon>
        <taxon>Polyphaga</taxon>
        <taxon>Cucujiformia</taxon>
        <taxon>Chrysomeloidea</taxon>
        <taxon>Chrysomelidae</taxon>
        <taxon>Galerucinae</taxon>
        <taxon>Alticini</taxon>
        <taxon>Phyllotreta</taxon>
    </lineage>
</organism>
<keyword evidence="3" id="KW-1185">Reference proteome</keyword>
<keyword evidence="1" id="KW-0732">Signal</keyword>
<accession>A0A9N9TPT4</accession>
<reference evidence="2" key="1">
    <citation type="submission" date="2022-01" db="EMBL/GenBank/DDBJ databases">
        <authorList>
            <person name="King R."/>
        </authorList>
    </citation>
    <scope>NUCLEOTIDE SEQUENCE</scope>
</reference>
<proteinExistence type="predicted"/>
<evidence type="ECO:0000256" key="1">
    <source>
        <dbReference type="SAM" id="SignalP"/>
    </source>
</evidence>
<dbReference type="Proteomes" id="UP001153712">
    <property type="component" value="Chromosome 15"/>
</dbReference>
<dbReference type="SUPFAM" id="SSF47565">
    <property type="entry name" value="Insect pheromone/odorant-binding proteins"/>
    <property type="match status" value="1"/>
</dbReference>
<evidence type="ECO:0000313" key="3">
    <source>
        <dbReference type="Proteomes" id="UP001153712"/>
    </source>
</evidence>
<name>A0A9N9TPT4_PHYSR</name>
<dbReference type="GO" id="GO:0005549">
    <property type="term" value="F:odorant binding"/>
    <property type="evidence" value="ECO:0007669"/>
    <property type="project" value="InterPro"/>
</dbReference>
<dbReference type="Pfam" id="PF01395">
    <property type="entry name" value="PBP_GOBP"/>
    <property type="match status" value="1"/>
</dbReference>
<dbReference type="InterPro" id="IPR006170">
    <property type="entry name" value="PBP/GOBP"/>
</dbReference>
<gene>
    <name evidence="2" type="ORF">PHYEVI_LOCUS4396</name>
</gene>
<dbReference type="InterPro" id="IPR036728">
    <property type="entry name" value="PBP_GOBP_sf"/>
</dbReference>
<dbReference type="AlphaFoldDB" id="A0A9N9TPT4"/>
<evidence type="ECO:0000313" key="2">
    <source>
        <dbReference type="EMBL" id="CAG9858003.1"/>
    </source>
</evidence>